<evidence type="ECO:0000313" key="1">
    <source>
        <dbReference type="EMBL" id="QJX77852.1"/>
    </source>
</evidence>
<dbReference type="RefSeq" id="WP_171777331.1">
    <property type="nucleotide sequence ID" value="NZ_CP045272.1"/>
</dbReference>
<sequence>MLLEKYCKDTDLLIIQFTIELTKDIHAKISARALFYEEQVIRYAEKRIRSFLHPLSLKHTLKFVYQSEILQTILFKLKPTFEQQHVLRCISS</sequence>
<reference evidence="1 2" key="1">
    <citation type="submission" date="2019-10" db="EMBL/GenBank/DDBJ databases">
        <title>Complete genome sequences for adaption low water activity.</title>
        <authorList>
            <person name="Zhao L."/>
            <person name="Zhong J."/>
        </authorList>
    </citation>
    <scope>NUCLEOTIDE SEQUENCE [LARGE SCALE GENOMIC DNA]</scope>
    <source>
        <strain evidence="1 2">FDU301</strain>
    </source>
</reference>
<gene>
    <name evidence="1" type="ORF">FDZ14_17255</name>
</gene>
<organism evidence="1 2">
    <name type="scientific">Priestia megaterium</name>
    <name type="common">Bacillus megaterium</name>
    <dbReference type="NCBI Taxonomy" id="1404"/>
    <lineage>
        <taxon>Bacteria</taxon>
        <taxon>Bacillati</taxon>
        <taxon>Bacillota</taxon>
        <taxon>Bacilli</taxon>
        <taxon>Bacillales</taxon>
        <taxon>Bacillaceae</taxon>
        <taxon>Priestia</taxon>
    </lineage>
</organism>
<dbReference type="Proteomes" id="UP000501076">
    <property type="component" value="Chromosome"/>
</dbReference>
<dbReference type="AlphaFoldDB" id="A0A6M6DTD2"/>
<accession>A0A6M6DTD2</accession>
<name>A0A6M6DTD2_PRIMG</name>
<protein>
    <submittedName>
        <fullName evidence="1">Uncharacterized protein</fullName>
    </submittedName>
</protein>
<evidence type="ECO:0000313" key="2">
    <source>
        <dbReference type="Proteomes" id="UP000501076"/>
    </source>
</evidence>
<proteinExistence type="predicted"/>
<dbReference type="EMBL" id="CP045272">
    <property type="protein sequence ID" value="QJX77852.1"/>
    <property type="molecule type" value="Genomic_DNA"/>
</dbReference>